<keyword evidence="5 6" id="KW-0472">Membrane</keyword>
<comment type="subcellular location">
    <subcellularLocation>
        <location evidence="1">Cell membrane</location>
        <topology evidence="1">Multi-pass membrane protein</topology>
    </subcellularLocation>
</comment>
<evidence type="ECO:0000256" key="6">
    <source>
        <dbReference type="SAM" id="Phobius"/>
    </source>
</evidence>
<protein>
    <submittedName>
        <fullName evidence="7">Threonine transporter</fullName>
    </submittedName>
</protein>
<evidence type="ECO:0000256" key="4">
    <source>
        <dbReference type="ARBA" id="ARBA00022989"/>
    </source>
</evidence>
<evidence type="ECO:0000256" key="2">
    <source>
        <dbReference type="ARBA" id="ARBA00022475"/>
    </source>
</evidence>
<feature type="transmembrane region" description="Helical" evidence="6">
    <location>
        <begin position="68"/>
        <end position="86"/>
    </location>
</feature>
<dbReference type="OrthoDB" id="9804822at2"/>
<feature type="transmembrane region" description="Helical" evidence="6">
    <location>
        <begin position="39"/>
        <end position="61"/>
    </location>
</feature>
<sequence>MEAALVFAVAAAALLGSPGPGIAALLAVGRARGLFGGIGYLATMQIGLAIAAGLSAAGLVGILRALPWLRHLLTIVSALYLLWLAWQVATAPLGGEIGGAGEQARFPLWGAFTLGIANPKAYLAFASLFGSFVVVPPAGGIADAMAKWLLCVAVMAVVDFAWLLAGAWLGRITLAPKAERRMNVGMGLSIVAACALALT</sequence>
<evidence type="ECO:0000256" key="3">
    <source>
        <dbReference type="ARBA" id="ARBA00022692"/>
    </source>
</evidence>
<evidence type="ECO:0000313" key="8">
    <source>
        <dbReference type="Proteomes" id="UP000241167"/>
    </source>
</evidence>
<gene>
    <name evidence="7" type="ORF">C7I55_11525</name>
</gene>
<proteinExistence type="predicted"/>
<name>A0A2P7QSF0_9SPHN</name>
<evidence type="ECO:0000313" key="7">
    <source>
        <dbReference type="EMBL" id="PSJ40896.1"/>
    </source>
</evidence>
<keyword evidence="4 6" id="KW-1133">Transmembrane helix</keyword>
<feature type="transmembrane region" description="Helical" evidence="6">
    <location>
        <begin position="148"/>
        <end position="169"/>
    </location>
</feature>
<accession>A0A2P7QSF0</accession>
<dbReference type="PANTHER" id="PTHR30086:SF20">
    <property type="entry name" value="ARGININE EXPORTER PROTEIN ARGO-RELATED"/>
    <property type="match status" value="1"/>
</dbReference>
<organism evidence="7 8">
    <name type="scientific">Allosphingosinicella deserti</name>
    <dbReference type="NCBI Taxonomy" id="2116704"/>
    <lineage>
        <taxon>Bacteria</taxon>
        <taxon>Pseudomonadati</taxon>
        <taxon>Pseudomonadota</taxon>
        <taxon>Alphaproteobacteria</taxon>
        <taxon>Sphingomonadales</taxon>
        <taxon>Sphingomonadaceae</taxon>
        <taxon>Allosphingosinicella</taxon>
    </lineage>
</organism>
<dbReference type="GO" id="GO:0033228">
    <property type="term" value="P:cysteine export across plasma membrane"/>
    <property type="evidence" value="ECO:0007669"/>
    <property type="project" value="TreeGrafter"/>
</dbReference>
<keyword evidence="2" id="KW-1003">Cell membrane</keyword>
<evidence type="ECO:0000256" key="5">
    <source>
        <dbReference type="ARBA" id="ARBA00023136"/>
    </source>
</evidence>
<dbReference type="Pfam" id="PF01810">
    <property type="entry name" value="LysE"/>
    <property type="match status" value="1"/>
</dbReference>
<reference evidence="7 8" key="1">
    <citation type="submission" date="2018-03" db="EMBL/GenBank/DDBJ databases">
        <title>The draft genome of Sphingosinicella sp. GL-C-18.</title>
        <authorList>
            <person name="Liu L."/>
            <person name="Li L."/>
            <person name="Liang L."/>
            <person name="Zhang X."/>
            <person name="Wang T."/>
        </authorList>
    </citation>
    <scope>NUCLEOTIDE SEQUENCE [LARGE SCALE GENOMIC DNA]</scope>
    <source>
        <strain evidence="7 8">GL-C-18</strain>
    </source>
</reference>
<dbReference type="GO" id="GO:0015171">
    <property type="term" value="F:amino acid transmembrane transporter activity"/>
    <property type="evidence" value="ECO:0007669"/>
    <property type="project" value="TreeGrafter"/>
</dbReference>
<feature type="transmembrane region" description="Helical" evidence="6">
    <location>
        <begin position="121"/>
        <end position="141"/>
    </location>
</feature>
<keyword evidence="3 6" id="KW-0812">Transmembrane</keyword>
<dbReference type="GO" id="GO:0005886">
    <property type="term" value="C:plasma membrane"/>
    <property type="evidence" value="ECO:0007669"/>
    <property type="project" value="UniProtKB-SubCell"/>
</dbReference>
<keyword evidence="8" id="KW-1185">Reference proteome</keyword>
<comment type="caution">
    <text evidence="7">The sequence shown here is derived from an EMBL/GenBank/DDBJ whole genome shotgun (WGS) entry which is preliminary data.</text>
</comment>
<dbReference type="AlphaFoldDB" id="A0A2P7QSF0"/>
<evidence type="ECO:0000256" key="1">
    <source>
        <dbReference type="ARBA" id="ARBA00004651"/>
    </source>
</evidence>
<dbReference type="PANTHER" id="PTHR30086">
    <property type="entry name" value="ARGININE EXPORTER PROTEIN ARGO"/>
    <property type="match status" value="1"/>
</dbReference>
<dbReference type="InterPro" id="IPR001123">
    <property type="entry name" value="LeuE-type"/>
</dbReference>
<dbReference type="Proteomes" id="UP000241167">
    <property type="component" value="Unassembled WGS sequence"/>
</dbReference>
<dbReference type="EMBL" id="PXYI01000003">
    <property type="protein sequence ID" value="PSJ40896.1"/>
    <property type="molecule type" value="Genomic_DNA"/>
</dbReference>